<name>A0A537J4R1_9BACT</name>
<gene>
    <name evidence="1" type="ORF">E6H04_12235</name>
</gene>
<accession>A0A537J4R1</accession>
<reference evidence="1 2" key="1">
    <citation type="journal article" date="2019" name="Nat. Microbiol.">
        <title>Mediterranean grassland soil C-N compound turnover is dependent on rainfall and depth, and is mediated by genomically divergent microorganisms.</title>
        <authorList>
            <person name="Diamond S."/>
            <person name="Andeer P.F."/>
            <person name="Li Z."/>
            <person name="Crits-Christoph A."/>
            <person name="Burstein D."/>
            <person name="Anantharaman K."/>
            <person name="Lane K.R."/>
            <person name="Thomas B.C."/>
            <person name="Pan C."/>
            <person name="Northen T.R."/>
            <person name="Banfield J.F."/>
        </authorList>
    </citation>
    <scope>NUCLEOTIDE SEQUENCE [LARGE SCALE GENOMIC DNA]</scope>
    <source>
        <strain evidence="1">NP_7</strain>
    </source>
</reference>
<dbReference type="EMBL" id="VBAO01000364">
    <property type="protein sequence ID" value="TMI78549.1"/>
    <property type="molecule type" value="Genomic_DNA"/>
</dbReference>
<dbReference type="Pfam" id="PF05258">
    <property type="entry name" value="DciA"/>
    <property type="match status" value="1"/>
</dbReference>
<protein>
    <submittedName>
        <fullName evidence="1">DUF721 domain-containing protein</fullName>
    </submittedName>
</protein>
<dbReference type="AlphaFoldDB" id="A0A537J4R1"/>
<proteinExistence type="predicted"/>
<evidence type="ECO:0000313" key="2">
    <source>
        <dbReference type="Proteomes" id="UP000320048"/>
    </source>
</evidence>
<comment type="caution">
    <text evidence="1">The sequence shown here is derived from an EMBL/GenBank/DDBJ whole genome shotgun (WGS) entry which is preliminary data.</text>
</comment>
<sequence length="129" mass="13614">MPSSPRPWRSRCGCCACGPGRWPRTRVFRVRDLLAEALASVVGPRRAKQAAVLEAWPEVVGASHARHTWIAGLRGSVLVVTTDLPALSYELGLRRAALVGALNRKAGGPAIDAIEIVLCPPGGSPAGEE</sequence>
<organism evidence="1 2">
    <name type="scientific">Candidatus Segetimicrobium genomatis</name>
    <dbReference type="NCBI Taxonomy" id="2569760"/>
    <lineage>
        <taxon>Bacteria</taxon>
        <taxon>Bacillati</taxon>
        <taxon>Candidatus Sysuimicrobiota</taxon>
        <taxon>Candidatus Sysuimicrobiia</taxon>
        <taxon>Candidatus Sysuimicrobiales</taxon>
        <taxon>Candidatus Segetimicrobiaceae</taxon>
        <taxon>Candidatus Segetimicrobium</taxon>
    </lineage>
</organism>
<evidence type="ECO:0000313" key="1">
    <source>
        <dbReference type="EMBL" id="TMI78549.1"/>
    </source>
</evidence>
<dbReference type="InterPro" id="IPR007922">
    <property type="entry name" value="DciA-like"/>
</dbReference>
<dbReference type="Proteomes" id="UP000320048">
    <property type="component" value="Unassembled WGS sequence"/>
</dbReference>